<dbReference type="EMBL" id="CP000619">
    <property type="protein sequence ID" value="ABO60218.1"/>
    <property type="molecule type" value="Genomic_DNA"/>
</dbReference>
<dbReference type="Proteomes" id="UP000002287">
    <property type="component" value="Plasmid pBVIE03"/>
</dbReference>
<accession>A4JVB5</accession>
<protein>
    <submittedName>
        <fullName evidence="1">Uncharacterized protein</fullName>
    </submittedName>
</protein>
<reference evidence="1 2" key="1">
    <citation type="submission" date="2007-03" db="EMBL/GenBank/DDBJ databases">
        <title>Complete sequence of plasmid pBVIE03 of Burkholderia vietnamiensis G4.</title>
        <authorList>
            <consortium name="US DOE Joint Genome Institute"/>
            <person name="Copeland A."/>
            <person name="Lucas S."/>
            <person name="Lapidus A."/>
            <person name="Barry K."/>
            <person name="Detter J.C."/>
            <person name="Glavina del Rio T."/>
            <person name="Hammon N."/>
            <person name="Israni S."/>
            <person name="Dalin E."/>
            <person name="Tice H."/>
            <person name="Pitluck S."/>
            <person name="Chain P."/>
            <person name="Malfatti S."/>
            <person name="Shin M."/>
            <person name="Vergez L."/>
            <person name="Schmutz J."/>
            <person name="Larimer F."/>
            <person name="Land M."/>
            <person name="Hauser L."/>
            <person name="Kyrpides N."/>
            <person name="Tiedje J."/>
            <person name="Richardson P."/>
        </authorList>
    </citation>
    <scope>NUCLEOTIDE SEQUENCE [LARGE SCALE GENOMIC DNA]</scope>
    <source>
        <strain evidence="2">G4 / LMG 22486</strain>
        <plasmid evidence="1 2">pBVIE03</plasmid>
    </source>
</reference>
<evidence type="ECO:0000313" key="1">
    <source>
        <dbReference type="EMBL" id="ABO60218.1"/>
    </source>
</evidence>
<proteinExistence type="predicted"/>
<keyword evidence="1" id="KW-0614">Plasmid</keyword>
<gene>
    <name evidence="1" type="ordered locus">Bcep1808_7341</name>
</gene>
<sequence length="81" mass="9228">MRRRKLPPIVTKLSESENQTVWRVELPPNGSGFRSTYRATTYPNSDLVFVETWVKKLKSSNKKVVEVMRAHLAGGDRPGEV</sequence>
<dbReference type="HOGENOM" id="CLU_2567349_0_0_4"/>
<geneLocation type="plasmid" evidence="1 2">
    <name>pBVIE03</name>
</geneLocation>
<dbReference type="KEGG" id="bvi:Bcep1808_7341"/>
<evidence type="ECO:0000313" key="2">
    <source>
        <dbReference type="Proteomes" id="UP000002287"/>
    </source>
</evidence>
<dbReference type="AlphaFoldDB" id="A4JVB5"/>
<organism evidence="1 2">
    <name type="scientific">Burkholderia vietnamiensis (strain G4 / LMG 22486)</name>
    <name type="common">Burkholderia cepacia (strain R1808)</name>
    <dbReference type="NCBI Taxonomy" id="269482"/>
    <lineage>
        <taxon>Bacteria</taxon>
        <taxon>Pseudomonadati</taxon>
        <taxon>Pseudomonadota</taxon>
        <taxon>Betaproteobacteria</taxon>
        <taxon>Burkholderiales</taxon>
        <taxon>Burkholderiaceae</taxon>
        <taxon>Burkholderia</taxon>
        <taxon>Burkholderia cepacia complex</taxon>
    </lineage>
</organism>
<name>A4JVB5_BURVG</name>